<evidence type="ECO:0008006" key="4">
    <source>
        <dbReference type="Google" id="ProtNLM"/>
    </source>
</evidence>
<evidence type="ECO:0000256" key="1">
    <source>
        <dbReference type="SAM" id="MobiDB-lite"/>
    </source>
</evidence>
<feature type="compositionally biased region" description="Low complexity" evidence="1">
    <location>
        <begin position="456"/>
        <end position="470"/>
    </location>
</feature>
<dbReference type="OrthoDB" id="2587563at2759"/>
<organism evidence="2 3">
    <name type="scientific">Cryptococcus amylolentus CBS 6039</name>
    <dbReference type="NCBI Taxonomy" id="1295533"/>
    <lineage>
        <taxon>Eukaryota</taxon>
        <taxon>Fungi</taxon>
        <taxon>Dikarya</taxon>
        <taxon>Basidiomycota</taxon>
        <taxon>Agaricomycotina</taxon>
        <taxon>Tremellomycetes</taxon>
        <taxon>Tremellales</taxon>
        <taxon>Cryptococcaceae</taxon>
        <taxon>Cryptococcus</taxon>
    </lineage>
</organism>
<accession>A0A1E3HGF8</accession>
<dbReference type="EMBL" id="AWGJ01000010">
    <property type="protein sequence ID" value="ODN75430.1"/>
    <property type="molecule type" value="Genomic_DNA"/>
</dbReference>
<dbReference type="AlphaFoldDB" id="A0A1E3HGF8"/>
<reference evidence="2 3" key="1">
    <citation type="submission" date="2016-06" db="EMBL/GenBank/DDBJ databases">
        <title>Evolution of pathogenesis and genome organization in the Tremellales.</title>
        <authorList>
            <person name="Cuomo C."/>
            <person name="Litvintseva A."/>
            <person name="Heitman J."/>
            <person name="Chen Y."/>
            <person name="Sun S."/>
            <person name="Springer D."/>
            <person name="Dromer F."/>
            <person name="Young S."/>
            <person name="Zeng Q."/>
            <person name="Chapman S."/>
            <person name="Gujja S."/>
            <person name="Saif S."/>
            <person name="Birren B."/>
        </authorList>
    </citation>
    <scope>NUCLEOTIDE SEQUENCE [LARGE SCALE GENOMIC DNA]</scope>
    <source>
        <strain evidence="2 3">CBS 6039</strain>
    </source>
</reference>
<evidence type="ECO:0000313" key="2">
    <source>
        <dbReference type="EMBL" id="ODN75430.1"/>
    </source>
</evidence>
<feature type="compositionally biased region" description="Basic and acidic residues" evidence="1">
    <location>
        <begin position="344"/>
        <end position="357"/>
    </location>
</feature>
<feature type="compositionally biased region" description="Basic and acidic residues" evidence="1">
    <location>
        <begin position="516"/>
        <end position="532"/>
    </location>
</feature>
<dbReference type="Proteomes" id="UP000094065">
    <property type="component" value="Unassembled WGS sequence"/>
</dbReference>
<feature type="compositionally biased region" description="Basic and acidic residues" evidence="1">
    <location>
        <begin position="479"/>
        <end position="489"/>
    </location>
</feature>
<feature type="compositionally biased region" description="Basic and acidic residues" evidence="1">
    <location>
        <begin position="496"/>
        <end position="507"/>
    </location>
</feature>
<dbReference type="RefSeq" id="XP_018991080.1">
    <property type="nucleotide sequence ID" value="XM_019141105.1"/>
</dbReference>
<proteinExistence type="predicted"/>
<feature type="compositionally biased region" description="Basic and acidic residues" evidence="1">
    <location>
        <begin position="387"/>
        <end position="423"/>
    </location>
</feature>
<feature type="region of interest" description="Disordered" evidence="1">
    <location>
        <begin position="273"/>
        <end position="595"/>
    </location>
</feature>
<comment type="caution">
    <text evidence="2">The sequence shown here is derived from an EMBL/GenBank/DDBJ whole genome shotgun (WGS) entry which is preliminary data.</text>
</comment>
<feature type="region of interest" description="Disordered" evidence="1">
    <location>
        <begin position="111"/>
        <end position="143"/>
    </location>
</feature>
<dbReference type="InterPro" id="IPR042065">
    <property type="entry name" value="E3_ELL-like"/>
</dbReference>
<dbReference type="GeneID" id="30157890"/>
<feature type="compositionally biased region" description="Polar residues" evidence="1">
    <location>
        <begin position="298"/>
        <end position="309"/>
    </location>
</feature>
<sequence>MPLPSSGQVPLVGQAGPSRQAFLIKFPQDTWSILEGSPKATVSVGSDGNITLKIPGQDPIPFESRPTSTTSEILALSSSRSKPRLSLSATASTRLNVPFTSKSTARAADRLRAQTDALDQRKKDRAARIDGSAPASGLNGAGKKKAERLLGSVSMAVSSSAPGAVGSAPAAGSVPLKTRVVQYLAMGETTEEDLCRRMGGDEHHVMRVVQVVGRPSEHRVGVWSLQPSQYAKIKLGAGQWSYTYAEQQQVIRLAHAAFDELGLPQNAEERMDLAKKEKDANTGYGARSSDGSDKGTPQLPTSQGFSVNPVSVLRDREKARTESPSPPKPKPATAPVKKGPQSKIARERAKFVAERQRAGSGSLPNTKGAGGMASPRLGPIQSPSLSPEKRDSKALEKEEQRAESRKQSEKAKEVKPMPKERPAASKGVSSSDREETKRLPSQVSDEATKARRSRPSFDYSSSSSDGPSKPRGAKRERKKPQQDAGKERSIPLAELVKQREKRARELAASDESGEEGEIRGRPKTKRTSDHGHLPLPASTRHDELVPKRVHSRPIPDHSASLPGRPSNGHLPRRDEPLSPNSSYRSAQRDPDRLRDRYEELYPAYQKLAEKLSRVHHAAEAGGDIGMSEMEIRKMASKWERWHTELSDIRRWFGRA</sequence>
<keyword evidence="3" id="KW-1185">Reference proteome</keyword>
<gene>
    <name evidence="2" type="ORF">L202_06581</name>
</gene>
<dbReference type="Gene3D" id="1.10.10.2670">
    <property type="entry name" value="E3 ubiquitin-protein ligase"/>
    <property type="match status" value="1"/>
</dbReference>
<feature type="compositionally biased region" description="Basic and acidic residues" evidence="1">
    <location>
        <begin position="586"/>
        <end position="595"/>
    </location>
</feature>
<protein>
    <recommendedName>
        <fullName evidence="4">RNA polymerase II elongation factor ELL N-terminal domain-containing protein</fullName>
    </recommendedName>
</protein>
<name>A0A1E3HGF8_9TREE</name>
<evidence type="ECO:0000313" key="3">
    <source>
        <dbReference type="Proteomes" id="UP000094065"/>
    </source>
</evidence>
<feature type="compositionally biased region" description="Basic and acidic residues" evidence="1">
    <location>
        <begin position="111"/>
        <end position="128"/>
    </location>
</feature>